<accession>A0ABY5T146</accession>
<evidence type="ECO:0000259" key="1">
    <source>
        <dbReference type="Pfam" id="PF07486"/>
    </source>
</evidence>
<dbReference type="RefSeq" id="WP_265558245.1">
    <property type="nucleotide sequence ID" value="NZ_CP092471.1"/>
</dbReference>
<reference evidence="2" key="1">
    <citation type="submission" date="2022-02" db="EMBL/GenBank/DDBJ databases">
        <title>Qipengyuania spongiae sp. nov., isolated from marine sponge.</title>
        <authorList>
            <person name="Li Z."/>
            <person name="Zhang M."/>
        </authorList>
    </citation>
    <scope>NUCLEOTIDE SEQUENCE</scope>
    <source>
        <strain evidence="2">PHS-Z21</strain>
    </source>
</reference>
<dbReference type="InterPro" id="IPR011105">
    <property type="entry name" value="Cell_wall_hydrolase_SleB"/>
</dbReference>
<dbReference type="Proteomes" id="UP001065265">
    <property type="component" value="Chromosome"/>
</dbReference>
<feature type="domain" description="Cell wall hydrolase SleB" evidence="1">
    <location>
        <begin position="118"/>
        <end position="225"/>
    </location>
</feature>
<keyword evidence="2" id="KW-0378">Hydrolase</keyword>
<evidence type="ECO:0000313" key="3">
    <source>
        <dbReference type="Proteomes" id="UP001065265"/>
    </source>
</evidence>
<protein>
    <submittedName>
        <fullName evidence="2">Cell wall hydrolase</fullName>
    </submittedName>
</protein>
<organism evidence="2 3">
    <name type="scientific">Qipengyuania spongiae</name>
    <dbReference type="NCBI Taxonomy" id="2909673"/>
    <lineage>
        <taxon>Bacteria</taxon>
        <taxon>Pseudomonadati</taxon>
        <taxon>Pseudomonadota</taxon>
        <taxon>Alphaproteobacteria</taxon>
        <taxon>Sphingomonadales</taxon>
        <taxon>Erythrobacteraceae</taxon>
        <taxon>Qipengyuania</taxon>
    </lineage>
</organism>
<name>A0ABY5T146_9SPHN</name>
<dbReference type="Pfam" id="PF07486">
    <property type="entry name" value="Hydrolase_2"/>
    <property type="match status" value="1"/>
</dbReference>
<dbReference type="GO" id="GO:0016787">
    <property type="term" value="F:hydrolase activity"/>
    <property type="evidence" value="ECO:0007669"/>
    <property type="project" value="UniProtKB-KW"/>
</dbReference>
<proteinExistence type="predicted"/>
<dbReference type="InterPro" id="IPR042047">
    <property type="entry name" value="SleB_dom1"/>
</dbReference>
<evidence type="ECO:0000313" key="2">
    <source>
        <dbReference type="EMBL" id="UVI39063.1"/>
    </source>
</evidence>
<sequence>MTQRPILWAAAAAFILLAIVAVAVQLYSRGEFENEEIAIANGPPPPLPQVGLPDAVAPEKELLPVEPETAREMNAARPFSSAKVVAARPFRSRLTGEDLERAITCLAIAALYEAGAGADDQLPVMQVILNRVRHPAWPNSVCAVVFQGAERQTGCQFSFTCDGSMLRWRPSASALASARTRAASMIDGKVEPRVGLATHYHTDWVLPYWSNSLDKITAVRTHLFFRWNGYWGTGAAFGGIPTSIEPRIAQLASYTNAHSVVETPLSEEEAALATGEAAVTETPSVTVATDVATRIELPQVPVLKLALDPKVQPGRWALDALEMCAGRAECRVAGWLDTAAAPARLTRETVSQTAPTFVFVQELRNRTRQAYWDCNRWPKASTSRCLSGGSQAADLLF</sequence>
<keyword evidence="3" id="KW-1185">Reference proteome</keyword>
<dbReference type="EMBL" id="CP092471">
    <property type="protein sequence ID" value="UVI39063.1"/>
    <property type="molecule type" value="Genomic_DNA"/>
</dbReference>
<dbReference type="Gene3D" id="1.10.10.2520">
    <property type="entry name" value="Cell wall hydrolase SleB, domain 1"/>
    <property type="match status" value="1"/>
</dbReference>
<gene>
    <name evidence="2" type="ORF">L1F33_12625</name>
</gene>